<keyword evidence="5 6" id="KW-0804">Transcription</keyword>
<dbReference type="InterPro" id="IPR036388">
    <property type="entry name" value="WH-like_DNA-bd_sf"/>
</dbReference>
<dbReference type="PANTHER" id="PTHR30603">
    <property type="entry name" value="RNA POLYMERASE SIGMA FACTOR RPO"/>
    <property type="match status" value="1"/>
</dbReference>
<dbReference type="Pfam" id="PF04542">
    <property type="entry name" value="Sigma70_r2"/>
    <property type="match status" value="1"/>
</dbReference>
<evidence type="ECO:0000256" key="6">
    <source>
        <dbReference type="HAMAP-Rule" id="MF_00963"/>
    </source>
</evidence>
<comment type="caution">
    <text evidence="9">The sequence shown here is derived from an EMBL/GenBank/DDBJ whole genome shotgun (WGS) entry which is preliminary data.</text>
</comment>
<dbReference type="InterPro" id="IPR007630">
    <property type="entry name" value="RNA_pol_sigma70_r4"/>
</dbReference>
<dbReference type="InterPro" id="IPR013325">
    <property type="entry name" value="RNA_pol_sigma_r2"/>
</dbReference>
<dbReference type="InterPro" id="IPR014284">
    <property type="entry name" value="RNA_pol_sigma-70_dom"/>
</dbReference>
<dbReference type="Pfam" id="PF00140">
    <property type="entry name" value="Sigma70_r1_2"/>
    <property type="match status" value="1"/>
</dbReference>
<comment type="subcellular location">
    <subcellularLocation>
        <location evidence="6">Cytoplasm</location>
    </subcellularLocation>
</comment>
<dbReference type="PRINTS" id="PR00046">
    <property type="entry name" value="SIGMA70FCT"/>
</dbReference>
<dbReference type="Gene3D" id="1.10.601.10">
    <property type="entry name" value="RNA Polymerase Primary Sigma Factor"/>
    <property type="match status" value="2"/>
</dbReference>
<dbReference type="Pfam" id="PF03979">
    <property type="entry name" value="Sigma70_r1_1"/>
    <property type="match status" value="1"/>
</dbReference>
<keyword evidence="3 6" id="KW-0731">Sigma factor</keyword>
<keyword evidence="4 6" id="KW-0238">DNA-binding</keyword>
<keyword evidence="2 6" id="KW-0805">Transcription regulation</keyword>
<evidence type="ECO:0000256" key="2">
    <source>
        <dbReference type="ARBA" id="ARBA00023015"/>
    </source>
</evidence>
<gene>
    <name evidence="9" type="primary">rpoD</name>
    <name evidence="6" type="synonym">sigA</name>
    <name evidence="9" type="ORF">IAA47_03710</name>
</gene>
<dbReference type="FunFam" id="1.10.601.10:FF:000001">
    <property type="entry name" value="RNA polymerase sigma factor SigA"/>
    <property type="match status" value="1"/>
</dbReference>
<dbReference type="InterPro" id="IPR028630">
    <property type="entry name" value="Sigma70_RpoD"/>
</dbReference>
<dbReference type="NCBIfam" id="TIGR02937">
    <property type="entry name" value="sigma70-ECF"/>
    <property type="match status" value="1"/>
</dbReference>
<feature type="region of interest" description="Sigma-70 factor domain-4" evidence="6">
    <location>
        <begin position="397"/>
        <end position="450"/>
    </location>
</feature>
<feature type="domain" description="RNA polymerase sigma-70" evidence="8">
    <location>
        <begin position="422"/>
        <end position="448"/>
    </location>
</feature>
<reference evidence="9" key="2">
    <citation type="submission" date="2021-04" db="EMBL/GenBank/DDBJ databases">
        <authorList>
            <person name="Gilroy R."/>
        </authorList>
    </citation>
    <scope>NUCLEOTIDE SEQUENCE</scope>
    <source>
        <strain evidence="9">A6-441</strain>
    </source>
</reference>
<feature type="DNA-binding region" description="H-T-H motif" evidence="6">
    <location>
        <begin position="423"/>
        <end position="442"/>
    </location>
</feature>
<evidence type="ECO:0000313" key="9">
    <source>
        <dbReference type="EMBL" id="MBU3842078.1"/>
    </source>
</evidence>
<dbReference type="EMBL" id="JAHLFN010000031">
    <property type="protein sequence ID" value="MBU3842078.1"/>
    <property type="molecule type" value="Genomic_DNA"/>
</dbReference>
<comment type="function">
    <text evidence="6">Sigma factors are initiation factors that promote the attachment of RNA polymerase to specific initiation sites and are then released. This sigma factor is the primary sigma factor during exponential growth.</text>
</comment>
<evidence type="ECO:0000256" key="5">
    <source>
        <dbReference type="ARBA" id="ARBA00023163"/>
    </source>
</evidence>
<evidence type="ECO:0000259" key="8">
    <source>
        <dbReference type="PROSITE" id="PS00716"/>
    </source>
</evidence>
<dbReference type="InterPro" id="IPR000943">
    <property type="entry name" value="RNA_pol_sigma70"/>
</dbReference>
<dbReference type="CDD" id="cd06171">
    <property type="entry name" value="Sigma70_r4"/>
    <property type="match status" value="1"/>
</dbReference>
<dbReference type="InterPro" id="IPR007127">
    <property type="entry name" value="RNA_pol_sigma_70_r1_1"/>
</dbReference>
<proteinExistence type="inferred from homology"/>
<dbReference type="HAMAP" id="MF_00963">
    <property type="entry name" value="Sigma70_RpoD_SigA"/>
    <property type="match status" value="1"/>
</dbReference>
<sequence>MREFIKNEKVLALVRKAMENKCITYEEINDGLKDDFPVDKIEQLITGMIDQGIEIVRQEDIEKTKKIAKEVKAKEEKAKKAKEGTTKKTTRTTKKKEKEEILEDDIIDDDKFDDFKDDFKDEDIDIDLFEKDFEKDDFLEDDDFDDVLDGKLDDFDDDFDHFNPDDLEDLGDDEYISDDLFTLSGDMKVDEPIKMYLREIGQIPLLSHDEELEYAKRALEGDEWASQQLIEANLRLVVSIAKKHTNRGLKLLDLIQEGNIGLMKAVEKFEYTKGYKFSTYATWWIRQAITRAIADQGRTIRIPVHMIETINKIKKEARIYLQETGKDATPEVLAERLGMEVEKVKAIQEMNQDPISLETPVGSEEDSELGDFVEDNKMLNPYELTNRSLLREQLDGVLNSLSSREEKVLRYRYGLDDGSPKTLEEVGKIFKVTRERIRQIEVKALRKLRHPSRRKKLEDFKV</sequence>
<dbReference type="NCBIfam" id="TIGR02393">
    <property type="entry name" value="RpoD_Cterm"/>
    <property type="match status" value="1"/>
</dbReference>
<evidence type="ECO:0000256" key="3">
    <source>
        <dbReference type="ARBA" id="ARBA00023082"/>
    </source>
</evidence>
<evidence type="ECO:0000256" key="1">
    <source>
        <dbReference type="ARBA" id="ARBA00022490"/>
    </source>
</evidence>
<dbReference type="Pfam" id="PF04539">
    <property type="entry name" value="Sigma70_r3"/>
    <property type="match status" value="1"/>
</dbReference>
<dbReference type="GO" id="GO:0016987">
    <property type="term" value="F:sigma factor activity"/>
    <property type="evidence" value="ECO:0007669"/>
    <property type="project" value="UniProtKB-UniRule"/>
</dbReference>
<dbReference type="GO" id="GO:0005737">
    <property type="term" value="C:cytoplasm"/>
    <property type="evidence" value="ECO:0007669"/>
    <property type="project" value="UniProtKB-SubCell"/>
</dbReference>
<name>A0A9E2KXZ8_9FUSO</name>
<accession>A0A9E2KXZ8</accession>
<feature type="region of interest" description="Sigma-70 factor domain-2" evidence="6">
    <location>
        <begin position="229"/>
        <end position="299"/>
    </location>
</feature>
<dbReference type="Pfam" id="PF04545">
    <property type="entry name" value="Sigma70_r4"/>
    <property type="match status" value="1"/>
</dbReference>
<dbReference type="InterPro" id="IPR050239">
    <property type="entry name" value="Sigma-70_RNA_pol_init_factors"/>
</dbReference>
<evidence type="ECO:0000259" key="7">
    <source>
        <dbReference type="PROSITE" id="PS00715"/>
    </source>
</evidence>
<feature type="region of interest" description="Sigma-70 factor domain-3" evidence="6">
    <location>
        <begin position="308"/>
        <end position="384"/>
    </location>
</feature>
<protein>
    <recommendedName>
        <fullName evidence="6">RNA polymerase sigma factor SigA</fullName>
    </recommendedName>
</protein>
<dbReference type="SUPFAM" id="SSF88946">
    <property type="entry name" value="Sigma2 domain of RNA polymerase sigma factors"/>
    <property type="match status" value="1"/>
</dbReference>
<dbReference type="GO" id="GO:0003677">
    <property type="term" value="F:DNA binding"/>
    <property type="evidence" value="ECO:0007669"/>
    <property type="project" value="UniProtKB-UniRule"/>
</dbReference>
<comment type="subunit">
    <text evidence="6">Interacts transiently with the RNA polymerase catalytic core.</text>
</comment>
<evidence type="ECO:0000256" key="4">
    <source>
        <dbReference type="ARBA" id="ARBA00023125"/>
    </source>
</evidence>
<feature type="domain" description="RNA polymerase sigma-70" evidence="7">
    <location>
        <begin position="253"/>
        <end position="266"/>
    </location>
</feature>
<dbReference type="Proteomes" id="UP000724657">
    <property type="component" value="Unassembled WGS sequence"/>
</dbReference>
<dbReference type="GO" id="GO:0006352">
    <property type="term" value="P:DNA-templated transcription initiation"/>
    <property type="evidence" value="ECO:0007669"/>
    <property type="project" value="UniProtKB-UniRule"/>
</dbReference>
<reference evidence="9" key="1">
    <citation type="journal article" date="2021" name="PeerJ">
        <title>Extensive microbial diversity within the chicken gut microbiome revealed by metagenomics and culture.</title>
        <authorList>
            <person name="Gilroy R."/>
            <person name="Ravi A."/>
            <person name="Getino M."/>
            <person name="Pursley I."/>
            <person name="Horton D.L."/>
            <person name="Alikhan N.F."/>
            <person name="Baker D."/>
            <person name="Gharbi K."/>
            <person name="Hall N."/>
            <person name="Watson M."/>
            <person name="Adriaenssens E.M."/>
            <person name="Foster-Nyarko E."/>
            <person name="Jarju S."/>
            <person name="Secka A."/>
            <person name="Antonio M."/>
            <person name="Oren A."/>
            <person name="Chaudhuri R.R."/>
            <person name="La Ragione R."/>
            <person name="Hildebrand F."/>
            <person name="Pallen M.J."/>
        </authorList>
    </citation>
    <scope>NUCLEOTIDE SEQUENCE</scope>
    <source>
        <strain evidence="9">A6-441</strain>
    </source>
</reference>
<dbReference type="SUPFAM" id="SSF88659">
    <property type="entry name" value="Sigma3 and sigma4 domains of RNA polymerase sigma factors"/>
    <property type="match status" value="2"/>
</dbReference>
<dbReference type="InterPro" id="IPR012760">
    <property type="entry name" value="RNA_pol_sigma_RpoD_C"/>
</dbReference>
<feature type="short sequence motif" description="Interaction with polymerase core subunit RpoC" evidence="6">
    <location>
        <begin position="253"/>
        <end position="256"/>
    </location>
</feature>
<organism evidence="9 10">
    <name type="scientific">Candidatus Fusobacterium pullicola</name>
    <dbReference type="NCBI Taxonomy" id="2838601"/>
    <lineage>
        <taxon>Bacteria</taxon>
        <taxon>Fusobacteriati</taxon>
        <taxon>Fusobacteriota</taxon>
        <taxon>Fusobacteriia</taxon>
        <taxon>Fusobacteriales</taxon>
        <taxon>Fusobacteriaceae</taxon>
        <taxon>Fusobacterium</taxon>
    </lineage>
</organism>
<dbReference type="InterPro" id="IPR007624">
    <property type="entry name" value="RNA_pol_sigma70_r3"/>
</dbReference>
<comment type="similarity">
    <text evidence="6">Belongs to the sigma-70 factor family. RpoD/SigA subfamily.</text>
</comment>
<dbReference type="Gene3D" id="1.10.10.10">
    <property type="entry name" value="Winged helix-like DNA-binding domain superfamily/Winged helix DNA-binding domain"/>
    <property type="match status" value="2"/>
</dbReference>
<evidence type="ECO:0000313" key="10">
    <source>
        <dbReference type="Proteomes" id="UP000724657"/>
    </source>
</evidence>
<dbReference type="InterPro" id="IPR007627">
    <property type="entry name" value="RNA_pol_sigma70_r2"/>
</dbReference>
<dbReference type="Gene3D" id="1.10.220.120">
    <property type="entry name" value="Sigma-70 factor, region 1.1"/>
    <property type="match status" value="1"/>
</dbReference>
<dbReference type="PANTHER" id="PTHR30603:SF60">
    <property type="entry name" value="RNA POLYMERASE SIGMA FACTOR RPOD"/>
    <property type="match status" value="1"/>
</dbReference>
<dbReference type="PROSITE" id="PS00716">
    <property type="entry name" value="SIGMA70_2"/>
    <property type="match status" value="1"/>
</dbReference>
<dbReference type="InterPro" id="IPR013324">
    <property type="entry name" value="RNA_pol_sigma_r3/r4-like"/>
</dbReference>
<dbReference type="PROSITE" id="PS00715">
    <property type="entry name" value="SIGMA70_1"/>
    <property type="match status" value="1"/>
</dbReference>
<dbReference type="InterPro" id="IPR009042">
    <property type="entry name" value="RNA_pol_sigma70_r1_2"/>
</dbReference>
<dbReference type="InterPro" id="IPR042189">
    <property type="entry name" value="RNA_pol_sigma_70_r1_1_sf"/>
</dbReference>
<dbReference type="AlphaFoldDB" id="A0A9E2KXZ8"/>
<keyword evidence="1 6" id="KW-0963">Cytoplasm</keyword>